<dbReference type="SUPFAM" id="SSF88946">
    <property type="entry name" value="Sigma2 domain of RNA polymerase sigma factors"/>
    <property type="match status" value="1"/>
</dbReference>
<dbReference type="InterPro" id="IPR014284">
    <property type="entry name" value="RNA_pol_sigma-70_dom"/>
</dbReference>
<dbReference type="EMBL" id="JACHNH010000001">
    <property type="protein sequence ID" value="MBB4765662.1"/>
    <property type="molecule type" value="Genomic_DNA"/>
</dbReference>
<organism evidence="7 8">
    <name type="scientific">Actinoplanes digitatis</name>
    <dbReference type="NCBI Taxonomy" id="1868"/>
    <lineage>
        <taxon>Bacteria</taxon>
        <taxon>Bacillati</taxon>
        <taxon>Actinomycetota</taxon>
        <taxon>Actinomycetes</taxon>
        <taxon>Micromonosporales</taxon>
        <taxon>Micromonosporaceae</taxon>
        <taxon>Actinoplanes</taxon>
    </lineage>
</organism>
<keyword evidence="4" id="KW-0238">DNA-binding</keyword>
<dbReference type="AlphaFoldDB" id="A0A7W7I3E7"/>
<dbReference type="CDD" id="cd06171">
    <property type="entry name" value="Sigma70_r4"/>
    <property type="match status" value="1"/>
</dbReference>
<evidence type="ECO:0000256" key="3">
    <source>
        <dbReference type="ARBA" id="ARBA00023082"/>
    </source>
</evidence>
<evidence type="ECO:0000256" key="2">
    <source>
        <dbReference type="ARBA" id="ARBA00023015"/>
    </source>
</evidence>
<dbReference type="GO" id="GO:0003677">
    <property type="term" value="F:DNA binding"/>
    <property type="evidence" value="ECO:0007669"/>
    <property type="project" value="UniProtKB-KW"/>
</dbReference>
<evidence type="ECO:0000256" key="1">
    <source>
        <dbReference type="ARBA" id="ARBA00010641"/>
    </source>
</evidence>
<evidence type="ECO:0000256" key="5">
    <source>
        <dbReference type="ARBA" id="ARBA00023163"/>
    </source>
</evidence>
<evidence type="ECO:0000256" key="4">
    <source>
        <dbReference type="ARBA" id="ARBA00023125"/>
    </source>
</evidence>
<dbReference type="InterPro" id="IPR013324">
    <property type="entry name" value="RNA_pol_sigma_r3/r4-like"/>
</dbReference>
<dbReference type="PANTHER" id="PTHR43133:SF50">
    <property type="entry name" value="ECF RNA POLYMERASE SIGMA FACTOR SIGM"/>
    <property type="match status" value="1"/>
</dbReference>
<dbReference type="Gene3D" id="1.10.1740.10">
    <property type="match status" value="1"/>
</dbReference>
<evidence type="ECO:0000313" key="7">
    <source>
        <dbReference type="EMBL" id="MBB4765662.1"/>
    </source>
</evidence>
<reference evidence="7 8" key="1">
    <citation type="submission" date="2020-08" db="EMBL/GenBank/DDBJ databases">
        <title>Sequencing the genomes of 1000 actinobacteria strains.</title>
        <authorList>
            <person name="Klenk H.-P."/>
        </authorList>
    </citation>
    <scope>NUCLEOTIDE SEQUENCE [LARGE SCALE GENOMIC DNA]</scope>
    <source>
        <strain evidence="7 8">DSM 43149</strain>
    </source>
</reference>
<dbReference type="InterPro" id="IPR013249">
    <property type="entry name" value="RNA_pol_sigma70_r4_t2"/>
</dbReference>
<comment type="similarity">
    <text evidence="1">Belongs to the sigma-70 factor family. ECF subfamily.</text>
</comment>
<dbReference type="PANTHER" id="PTHR43133">
    <property type="entry name" value="RNA POLYMERASE ECF-TYPE SIGMA FACTO"/>
    <property type="match status" value="1"/>
</dbReference>
<dbReference type="GO" id="GO:0006352">
    <property type="term" value="P:DNA-templated transcription initiation"/>
    <property type="evidence" value="ECO:0007669"/>
    <property type="project" value="InterPro"/>
</dbReference>
<dbReference type="GO" id="GO:0016987">
    <property type="term" value="F:sigma factor activity"/>
    <property type="evidence" value="ECO:0007669"/>
    <property type="project" value="UniProtKB-KW"/>
</dbReference>
<dbReference type="RefSeq" id="WP_184996687.1">
    <property type="nucleotide sequence ID" value="NZ_BOMK01000089.1"/>
</dbReference>
<dbReference type="InterPro" id="IPR013325">
    <property type="entry name" value="RNA_pol_sigma_r2"/>
</dbReference>
<keyword evidence="8" id="KW-1185">Reference proteome</keyword>
<feature type="domain" description="RNA polymerase sigma factor 70 region 4 type 2" evidence="6">
    <location>
        <begin position="113"/>
        <end position="159"/>
    </location>
</feature>
<dbReference type="SUPFAM" id="SSF88659">
    <property type="entry name" value="Sigma3 and sigma4 domains of RNA polymerase sigma factors"/>
    <property type="match status" value="1"/>
</dbReference>
<dbReference type="InterPro" id="IPR014325">
    <property type="entry name" value="RNA_pol_sigma-E_actinobac"/>
</dbReference>
<dbReference type="Proteomes" id="UP000578112">
    <property type="component" value="Unassembled WGS sequence"/>
</dbReference>
<dbReference type="Pfam" id="PF08281">
    <property type="entry name" value="Sigma70_r4_2"/>
    <property type="match status" value="1"/>
</dbReference>
<sequence length="175" mass="19148">MDKGLEEAFQGFVAARSGALLRTAYLLVGDRHGAEDLLQTALVKTFVRFGAIRDTGALEGYVRRTMATTATSWWRGRPFRERPVERIPDRPCDAGPDAGPGAGIEQDAMWSHLRALPAKQRAVLVLRYYEGLAEAEIAEVLGISRGTVKSHASRGLATLRQRLGEERDVAEAVTS</sequence>
<evidence type="ECO:0000259" key="6">
    <source>
        <dbReference type="Pfam" id="PF08281"/>
    </source>
</evidence>
<comment type="caution">
    <text evidence="7">The sequence shown here is derived from an EMBL/GenBank/DDBJ whole genome shotgun (WGS) entry which is preliminary data.</text>
</comment>
<keyword evidence="3" id="KW-0731">Sigma factor</keyword>
<dbReference type="NCBIfam" id="TIGR02983">
    <property type="entry name" value="SigE-fam_strep"/>
    <property type="match status" value="1"/>
</dbReference>
<evidence type="ECO:0000313" key="8">
    <source>
        <dbReference type="Proteomes" id="UP000578112"/>
    </source>
</evidence>
<gene>
    <name evidence="7" type="ORF">BJ971_006218</name>
</gene>
<name>A0A7W7I3E7_9ACTN</name>
<keyword evidence="2" id="KW-0805">Transcription regulation</keyword>
<dbReference type="InterPro" id="IPR036388">
    <property type="entry name" value="WH-like_DNA-bd_sf"/>
</dbReference>
<dbReference type="NCBIfam" id="TIGR02937">
    <property type="entry name" value="sigma70-ECF"/>
    <property type="match status" value="1"/>
</dbReference>
<accession>A0A7W7I3E7</accession>
<dbReference type="InterPro" id="IPR039425">
    <property type="entry name" value="RNA_pol_sigma-70-like"/>
</dbReference>
<keyword evidence="5" id="KW-0804">Transcription</keyword>
<protein>
    <submittedName>
        <fullName evidence="7">RNA polymerase sigma-70 factor (Sigma-E family)</fullName>
    </submittedName>
</protein>
<dbReference type="Gene3D" id="1.10.10.10">
    <property type="entry name" value="Winged helix-like DNA-binding domain superfamily/Winged helix DNA-binding domain"/>
    <property type="match status" value="1"/>
</dbReference>
<proteinExistence type="inferred from homology"/>